<dbReference type="InterPro" id="IPR019888">
    <property type="entry name" value="Tscrpt_reg_AsnC-like"/>
</dbReference>
<dbReference type="Proteomes" id="UP000262939">
    <property type="component" value="Unassembled WGS sequence"/>
</dbReference>
<dbReference type="PRINTS" id="PR00033">
    <property type="entry name" value="HTHASNC"/>
</dbReference>
<dbReference type="Gene3D" id="3.30.70.920">
    <property type="match status" value="1"/>
</dbReference>
<name>A0A372L9Z3_9BACI</name>
<dbReference type="Pfam" id="PF01037">
    <property type="entry name" value="AsnC_trans_reg"/>
    <property type="match status" value="1"/>
</dbReference>
<dbReference type="PANTHER" id="PTHR30154">
    <property type="entry name" value="LEUCINE-RESPONSIVE REGULATORY PROTEIN"/>
    <property type="match status" value="1"/>
</dbReference>
<reference evidence="5 6" key="1">
    <citation type="submission" date="2018-08" db="EMBL/GenBank/DDBJ databases">
        <title>Bacillus chawlae sp. nov., Bacillus glennii sp. nov., and Bacillus saganii sp. nov. Isolated from the Vehicle Assembly Building at Kennedy Space Center where the Viking Spacecraft were Assembled.</title>
        <authorList>
            <person name="Seuylemezian A."/>
            <person name="Vaishampayan P."/>
        </authorList>
    </citation>
    <scope>NUCLEOTIDE SEQUENCE [LARGE SCALE GENOMIC DNA]</scope>
    <source>
        <strain evidence="5 6">V44-8</strain>
    </source>
</reference>
<dbReference type="SUPFAM" id="SSF46785">
    <property type="entry name" value="Winged helix' DNA-binding domain"/>
    <property type="match status" value="1"/>
</dbReference>
<dbReference type="EMBL" id="QVTD01000010">
    <property type="protein sequence ID" value="RFU62428.1"/>
    <property type="molecule type" value="Genomic_DNA"/>
</dbReference>
<evidence type="ECO:0000256" key="2">
    <source>
        <dbReference type="ARBA" id="ARBA00023125"/>
    </source>
</evidence>
<dbReference type="GO" id="GO:0043565">
    <property type="term" value="F:sequence-specific DNA binding"/>
    <property type="evidence" value="ECO:0007669"/>
    <property type="project" value="InterPro"/>
</dbReference>
<proteinExistence type="predicted"/>
<evidence type="ECO:0000313" key="6">
    <source>
        <dbReference type="Proteomes" id="UP000262939"/>
    </source>
</evidence>
<comment type="caution">
    <text evidence="5">The sequence shown here is derived from an EMBL/GenBank/DDBJ whole genome shotgun (WGS) entry which is preliminary data.</text>
</comment>
<dbReference type="SMART" id="SM00344">
    <property type="entry name" value="HTH_ASNC"/>
    <property type="match status" value="1"/>
</dbReference>
<dbReference type="InterPro" id="IPR036388">
    <property type="entry name" value="WH-like_DNA-bd_sf"/>
</dbReference>
<feature type="domain" description="HTH asnC-type" evidence="4">
    <location>
        <begin position="3"/>
        <end position="64"/>
    </location>
</feature>
<dbReference type="OrthoDB" id="34294at2"/>
<dbReference type="InterPro" id="IPR036390">
    <property type="entry name" value="WH_DNA-bd_sf"/>
</dbReference>
<dbReference type="AlphaFoldDB" id="A0A372L9Z3"/>
<dbReference type="GO" id="GO:0005829">
    <property type="term" value="C:cytosol"/>
    <property type="evidence" value="ECO:0007669"/>
    <property type="project" value="TreeGrafter"/>
</dbReference>
<dbReference type="RefSeq" id="WP_117323324.1">
    <property type="nucleotide sequence ID" value="NZ_QVTD01000010.1"/>
</dbReference>
<keyword evidence="3" id="KW-0804">Transcription</keyword>
<dbReference type="PANTHER" id="PTHR30154:SF53">
    <property type="entry name" value="HTH-TYPE TRANSCRIPTIONAL REGULATOR LRPC"/>
    <property type="match status" value="1"/>
</dbReference>
<dbReference type="GO" id="GO:0043200">
    <property type="term" value="P:response to amino acid"/>
    <property type="evidence" value="ECO:0007669"/>
    <property type="project" value="TreeGrafter"/>
</dbReference>
<dbReference type="PROSITE" id="PS50956">
    <property type="entry name" value="HTH_ASNC_2"/>
    <property type="match status" value="1"/>
</dbReference>
<dbReference type="InterPro" id="IPR000485">
    <property type="entry name" value="AsnC-type_HTH_dom"/>
</dbReference>
<sequence>MKIDDIDRMILKELAKDSRLSMRELGKKVHMSSPAVTERVRQMESFGVIKGYSIETDLKKLGYPIECIVEATIKNGEYDRFKKYIAGLLCVDFCYRIAGQACYIIKIHTESIEKVEEFINDTIPYASTVTHIVLSRIETSNPAL</sequence>
<dbReference type="FunFam" id="1.10.10.10:FF:000186">
    <property type="entry name" value="AsnC family transcriptional regulator"/>
    <property type="match status" value="1"/>
</dbReference>
<dbReference type="InterPro" id="IPR011008">
    <property type="entry name" value="Dimeric_a/b-barrel"/>
</dbReference>
<evidence type="ECO:0000256" key="3">
    <source>
        <dbReference type="ARBA" id="ARBA00023163"/>
    </source>
</evidence>
<evidence type="ECO:0000313" key="5">
    <source>
        <dbReference type="EMBL" id="RFU62428.1"/>
    </source>
</evidence>
<dbReference type="InterPro" id="IPR019887">
    <property type="entry name" value="Tscrpt_reg_AsnC/Lrp_C"/>
</dbReference>
<organism evidence="5 6">
    <name type="scientific">Peribacillus glennii</name>
    <dbReference type="NCBI Taxonomy" id="2303991"/>
    <lineage>
        <taxon>Bacteria</taxon>
        <taxon>Bacillati</taxon>
        <taxon>Bacillota</taxon>
        <taxon>Bacilli</taxon>
        <taxon>Bacillales</taxon>
        <taxon>Bacillaceae</taxon>
        <taxon>Peribacillus</taxon>
    </lineage>
</organism>
<protein>
    <submittedName>
        <fullName evidence="5">Lrp/AsnC family transcriptional regulator</fullName>
    </submittedName>
</protein>
<keyword evidence="6" id="KW-1185">Reference proteome</keyword>
<keyword evidence="2" id="KW-0238">DNA-binding</keyword>
<evidence type="ECO:0000256" key="1">
    <source>
        <dbReference type="ARBA" id="ARBA00023015"/>
    </source>
</evidence>
<dbReference type="Pfam" id="PF13412">
    <property type="entry name" value="HTH_24"/>
    <property type="match status" value="1"/>
</dbReference>
<accession>A0A372L9Z3</accession>
<dbReference type="Gene3D" id="1.10.10.10">
    <property type="entry name" value="Winged helix-like DNA-binding domain superfamily/Winged helix DNA-binding domain"/>
    <property type="match status" value="1"/>
</dbReference>
<evidence type="ECO:0000259" key="4">
    <source>
        <dbReference type="PROSITE" id="PS50956"/>
    </source>
</evidence>
<keyword evidence="1" id="KW-0805">Transcription regulation</keyword>
<gene>
    <name evidence="5" type="ORF">D0466_14735</name>
</gene>
<dbReference type="SUPFAM" id="SSF54909">
    <property type="entry name" value="Dimeric alpha+beta barrel"/>
    <property type="match status" value="1"/>
</dbReference>